<evidence type="ECO:0000313" key="5">
    <source>
        <dbReference type="Proteomes" id="UP000800035"/>
    </source>
</evidence>
<evidence type="ECO:0000256" key="2">
    <source>
        <dbReference type="ARBA" id="ARBA00038334"/>
    </source>
</evidence>
<comment type="similarity">
    <text evidence="2">Belongs to the AB hydrolase superfamily. Epoxide hydrolase family.</text>
</comment>
<dbReference type="GO" id="GO:0016787">
    <property type="term" value="F:hydrolase activity"/>
    <property type="evidence" value="ECO:0007669"/>
    <property type="project" value="UniProtKB-KW"/>
</dbReference>
<feature type="domain" description="AB hydrolase-1" evidence="3">
    <location>
        <begin position="32"/>
        <end position="317"/>
    </location>
</feature>
<dbReference type="OrthoDB" id="284184at2759"/>
<dbReference type="Gene3D" id="3.40.50.1820">
    <property type="entry name" value="alpha/beta hydrolase"/>
    <property type="match status" value="1"/>
</dbReference>
<dbReference type="AlphaFoldDB" id="A0A6A5UA17"/>
<evidence type="ECO:0000259" key="3">
    <source>
        <dbReference type="Pfam" id="PF00561"/>
    </source>
</evidence>
<dbReference type="PRINTS" id="PR00412">
    <property type="entry name" value="EPOXHYDRLASE"/>
</dbReference>
<dbReference type="EMBL" id="ML976980">
    <property type="protein sequence ID" value="KAF1961725.1"/>
    <property type="molecule type" value="Genomic_DNA"/>
</dbReference>
<keyword evidence="1 4" id="KW-0378">Hydrolase</keyword>
<accession>A0A6A5UA17</accession>
<protein>
    <submittedName>
        <fullName evidence="4">Alpha/beta-hydrolase</fullName>
    </submittedName>
</protein>
<dbReference type="SUPFAM" id="SSF53474">
    <property type="entry name" value="alpha/beta-Hydrolases"/>
    <property type="match status" value="1"/>
</dbReference>
<dbReference type="InterPro" id="IPR000639">
    <property type="entry name" value="Epox_hydrolase-like"/>
</dbReference>
<dbReference type="InterPro" id="IPR000073">
    <property type="entry name" value="AB_hydrolase_1"/>
</dbReference>
<gene>
    <name evidence="4" type="ORF">CC80DRAFT_401656</name>
</gene>
<organism evidence="4 5">
    <name type="scientific">Byssothecium circinans</name>
    <dbReference type="NCBI Taxonomy" id="147558"/>
    <lineage>
        <taxon>Eukaryota</taxon>
        <taxon>Fungi</taxon>
        <taxon>Dikarya</taxon>
        <taxon>Ascomycota</taxon>
        <taxon>Pezizomycotina</taxon>
        <taxon>Dothideomycetes</taxon>
        <taxon>Pleosporomycetidae</taxon>
        <taxon>Pleosporales</taxon>
        <taxon>Massarineae</taxon>
        <taxon>Massarinaceae</taxon>
        <taxon>Byssothecium</taxon>
    </lineage>
</organism>
<dbReference type="Pfam" id="PF00561">
    <property type="entry name" value="Abhydrolase_1"/>
    <property type="match status" value="1"/>
</dbReference>
<proteinExistence type="inferred from homology"/>
<dbReference type="InterPro" id="IPR029058">
    <property type="entry name" value="AB_hydrolase_fold"/>
</dbReference>
<evidence type="ECO:0000313" key="4">
    <source>
        <dbReference type="EMBL" id="KAF1961725.1"/>
    </source>
</evidence>
<dbReference type="Proteomes" id="UP000800035">
    <property type="component" value="Unassembled WGS sequence"/>
</dbReference>
<dbReference type="PANTHER" id="PTHR43329">
    <property type="entry name" value="EPOXIDE HYDROLASE"/>
    <property type="match status" value="1"/>
</dbReference>
<evidence type="ECO:0000256" key="1">
    <source>
        <dbReference type="ARBA" id="ARBA00022801"/>
    </source>
</evidence>
<reference evidence="4" key="1">
    <citation type="journal article" date="2020" name="Stud. Mycol.">
        <title>101 Dothideomycetes genomes: a test case for predicting lifestyles and emergence of pathogens.</title>
        <authorList>
            <person name="Haridas S."/>
            <person name="Albert R."/>
            <person name="Binder M."/>
            <person name="Bloem J."/>
            <person name="Labutti K."/>
            <person name="Salamov A."/>
            <person name="Andreopoulos B."/>
            <person name="Baker S."/>
            <person name="Barry K."/>
            <person name="Bills G."/>
            <person name="Bluhm B."/>
            <person name="Cannon C."/>
            <person name="Castanera R."/>
            <person name="Culley D."/>
            <person name="Daum C."/>
            <person name="Ezra D."/>
            <person name="Gonzalez J."/>
            <person name="Henrissat B."/>
            <person name="Kuo A."/>
            <person name="Liang C."/>
            <person name="Lipzen A."/>
            <person name="Lutzoni F."/>
            <person name="Magnuson J."/>
            <person name="Mondo S."/>
            <person name="Nolan M."/>
            <person name="Ohm R."/>
            <person name="Pangilinan J."/>
            <person name="Park H.-J."/>
            <person name="Ramirez L."/>
            <person name="Alfaro M."/>
            <person name="Sun H."/>
            <person name="Tritt A."/>
            <person name="Yoshinaga Y."/>
            <person name="Zwiers L.-H."/>
            <person name="Turgeon B."/>
            <person name="Goodwin S."/>
            <person name="Spatafora J."/>
            <person name="Crous P."/>
            <person name="Grigoriev I."/>
        </authorList>
    </citation>
    <scope>NUCLEOTIDE SEQUENCE</scope>
    <source>
        <strain evidence="4">CBS 675.92</strain>
    </source>
</reference>
<sequence>MAEAALPALKSFKVSAGYKYGYVYTKPQGSKPTFLLLHGFPSSVYDWRFQIADLSAAGYGVLAPDLLGYGSTDKPTAVEEYKYSKMSKHISEILDHEGVKEVIGVGHDWGSFFLGKVVNFYPKYFKSLVFTSVPYLPGSFDLDGINQQTEAAFGYPVFGYMYWLNETNAAKDIEKNIPSFLSLVYPEKPEVWRTDFSPVGKAKDWVQASKFSPLPRWETKVDREYRINLFKYGGFTGPLNWYKVPIRDLDAAAVGAIPPENLVLNQPVLFLGGAQDPTTRIEVMQQIADLGKSQGWLPTVQVKAVEGGSHWLLLEKPKEVFTILDGVAKSLPA</sequence>
<keyword evidence="5" id="KW-1185">Reference proteome</keyword>
<name>A0A6A5UA17_9PLEO</name>